<evidence type="ECO:0008006" key="4">
    <source>
        <dbReference type="Google" id="ProtNLM"/>
    </source>
</evidence>
<protein>
    <recommendedName>
        <fullName evidence="4">Transposase</fullName>
    </recommendedName>
</protein>
<organism evidence="2 3">
    <name type="scientific">Bradyrhizobium japonicum</name>
    <dbReference type="NCBI Taxonomy" id="375"/>
    <lineage>
        <taxon>Bacteria</taxon>
        <taxon>Pseudomonadati</taxon>
        <taxon>Pseudomonadota</taxon>
        <taxon>Alphaproteobacteria</taxon>
        <taxon>Hyphomicrobiales</taxon>
        <taxon>Nitrobacteraceae</taxon>
        <taxon>Bradyrhizobium</taxon>
    </lineage>
</organism>
<evidence type="ECO:0000313" key="3">
    <source>
        <dbReference type="Proteomes" id="UP001549291"/>
    </source>
</evidence>
<dbReference type="EMBL" id="JBEPTQ010000002">
    <property type="protein sequence ID" value="MET4719457.1"/>
    <property type="molecule type" value="Genomic_DNA"/>
</dbReference>
<keyword evidence="3" id="KW-1185">Reference proteome</keyword>
<evidence type="ECO:0000313" key="2">
    <source>
        <dbReference type="EMBL" id="MET4719457.1"/>
    </source>
</evidence>
<comment type="caution">
    <text evidence="2">The sequence shown here is derived from an EMBL/GenBank/DDBJ whole genome shotgun (WGS) entry which is preliminary data.</text>
</comment>
<evidence type="ECO:0000256" key="1">
    <source>
        <dbReference type="SAM" id="MobiDB-lite"/>
    </source>
</evidence>
<accession>A0ABV2RSY8</accession>
<name>A0ABV2RSY8_BRAJP</name>
<gene>
    <name evidence="2" type="ORF">ABIF63_003563</name>
</gene>
<reference evidence="2 3" key="1">
    <citation type="submission" date="2024-06" db="EMBL/GenBank/DDBJ databases">
        <title>Genomic Encyclopedia of Type Strains, Phase V (KMG-V): Genome sequencing to study the core and pangenomes of soil and plant-associated prokaryotes.</title>
        <authorList>
            <person name="Whitman W."/>
        </authorList>
    </citation>
    <scope>NUCLEOTIDE SEQUENCE [LARGE SCALE GENOMIC DNA]</scope>
    <source>
        <strain evidence="2 3">USDA 160</strain>
    </source>
</reference>
<proteinExistence type="predicted"/>
<feature type="region of interest" description="Disordered" evidence="1">
    <location>
        <begin position="30"/>
        <end position="86"/>
    </location>
</feature>
<dbReference type="Proteomes" id="UP001549291">
    <property type="component" value="Unassembled WGS sequence"/>
</dbReference>
<sequence length="344" mass="38076">MASATIAKRCGFDHCTFCSRSLRSAWRCARRRSRSTSRRGSGTAADAFRPASEFAKHGSPDCGATPRDCPRPASVSDVLKPPRRMQPGRLEAFSRANLVRARFGAGIEANTPAPPIAACRDTGALADRAHMHVVVIDVPSLLMLIVVAGCHAGLYGTSATSPSWCCGSPRFPPPYRRRFVAQRQSPLGRAAILGRNDGCIRTNGIGKRLCRTIQSLGGCHGQEGVFRSQCRCGACPGARCSVRPTRLSRRVARRRLGWRLAWRRLGRRVARWRLGRTSGGRRYWPRARQRCRLGTWLGVGRTRLGSPWLELRSVWRLHAMASGLDWLGLASRASERMLVRRVID</sequence>